<dbReference type="InterPro" id="IPR029021">
    <property type="entry name" value="Prot-tyrosine_phosphatase-like"/>
</dbReference>
<evidence type="ECO:0000256" key="1">
    <source>
        <dbReference type="ARBA" id="ARBA00009649"/>
    </source>
</evidence>
<dbReference type="AlphaFoldDB" id="A0AAW0GWM0"/>
<dbReference type="PROSITE" id="PS50056">
    <property type="entry name" value="TYR_PHOSPHATASE_2"/>
    <property type="match status" value="1"/>
</dbReference>
<dbReference type="Gene3D" id="3.90.190.10">
    <property type="entry name" value="Protein tyrosine phosphatase superfamily"/>
    <property type="match status" value="1"/>
</dbReference>
<evidence type="ECO:0000259" key="3">
    <source>
        <dbReference type="PROSITE" id="PS50055"/>
    </source>
</evidence>
<evidence type="ECO:0000259" key="4">
    <source>
        <dbReference type="PROSITE" id="PS50056"/>
    </source>
</evidence>
<evidence type="ECO:0008006" key="7">
    <source>
        <dbReference type="Google" id="ProtNLM"/>
    </source>
</evidence>
<dbReference type="PROSITE" id="PS50055">
    <property type="entry name" value="TYR_PHOSPHATASE_PTP"/>
    <property type="match status" value="1"/>
</dbReference>
<reference evidence="5 6" key="1">
    <citation type="submission" date="2022-09" db="EMBL/GenBank/DDBJ databases">
        <authorList>
            <person name="Palmer J.M."/>
        </authorList>
    </citation>
    <scope>NUCLEOTIDE SEQUENCE [LARGE SCALE GENOMIC DNA]</scope>
    <source>
        <strain evidence="5 6">DSM 7382</strain>
    </source>
</reference>
<comment type="caution">
    <text evidence="5">The sequence shown here is derived from an EMBL/GenBank/DDBJ whole genome shotgun (WGS) entry which is preliminary data.</text>
</comment>
<feature type="domain" description="Tyrosine specific protein phosphatases" evidence="4">
    <location>
        <begin position="1"/>
        <end position="83"/>
    </location>
</feature>
<dbReference type="PANTHER" id="PTHR19134:SF449">
    <property type="entry name" value="TYROSINE-PROTEIN PHOSPHATASE 1"/>
    <property type="match status" value="1"/>
</dbReference>
<feature type="region of interest" description="Disordered" evidence="2">
    <location>
        <begin position="32"/>
        <end position="52"/>
    </location>
</feature>
<dbReference type="InterPro" id="IPR000387">
    <property type="entry name" value="Tyr_Pase_dom"/>
</dbReference>
<dbReference type="PANTHER" id="PTHR19134">
    <property type="entry name" value="RECEPTOR-TYPE TYROSINE-PROTEIN PHOSPHATASE"/>
    <property type="match status" value="1"/>
</dbReference>
<dbReference type="InterPro" id="IPR000242">
    <property type="entry name" value="PTP_cat"/>
</dbReference>
<feature type="compositionally biased region" description="Pro residues" evidence="2">
    <location>
        <begin position="40"/>
        <end position="51"/>
    </location>
</feature>
<feature type="domain" description="Tyrosine-protein phosphatase" evidence="3">
    <location>
        <begin position="1"/>
        <end position="92"/>
    </location>
</feature>
<dbReference type="InterPro" id="IPR050348">
    <property type="entry name" value="Protein-Tyr_Phosphatase"/>
</dbReference>
<protein>
    <recommendedName>
        <fullName evidence="7">Tyrosine specific protein phosphatases domain-containing protein</fullName>
    </recommendedName>
</protein>
<evidence type="ECO:0000313" key="6">
    <source>
        <dbReference type="Proteomes" id="UP001385951"/>
    </source>
</evidence>
<comment type="similarity">
    <text evidence="1">Belongs to the protein-tyrosine phosphatase family. Non-receptor class subfamily.</text>
</comment>
<sequence>MVNCSAGIGRTGCFIAISSLFRKYGFLHPPTSSSYGPSKEIPPLPPSPLGPLPEEFTKDLVAQEVDSLREQRPGMVQRPSQVTIIYEMLMAAFAIVPPNDKPS</sequence>
<name>A0AAW0GWM0_9APHY</name>
<accession>A0AAW0GWM0</accession>
<dbReference type="GO" id="GO:0004725">
    <property type="term" value="F:protein tyrosine phosphatase activity"/>
    <property type="evidence" value="ECO:0007669"/>
    <property type="project" value="InterPro"/>
</dbReference>
<dbReference type="Proteomes" id="UP001385951">
    <property type="component" value="Unassembled WGS sequence"/>
</dbReference>
<keyword evidence="6" id="KW-1185">Reference proteome</keyword>
<dbReference type="EMBL" id="JASBNA010000002">
    <property type="protein sequence ID" value="KAK7695088.1"/>
    <property type="molecule type" value="Genomic_DNA"/>
</dbReference>
<evidence type="ECO:0000256" key="2">
    <source>
        <dbReference type="SAM" id="MobiDB-lite"/>
    </source>
</evidence>
<dbReference type="SUPFAM" id="SSF52799">
    <property type="entry name" value="(Phosphotyrosine protein) phosphatases II"/>
    <property type="match status" value="1"/>
</dbReference>
<gene>
    <name evidence="5" type="ORF">QCA50_002278</name>
</gene>
<dbReference type="Pfam" id="PF00102">
    <property type="entry name" value="Y_phosphatase"/>
    <property type="match status" value="1"/>
</dbReference>
<evidence type="ECO:0000313" key="5">
    <source>
        <dbReference type="EMBL" id="KAK7695088.1"/>
    </source>
</evidence>
<organism evidence="5 6">
    <name type="scientific">Cerrena zonata</name>
    <dbReference type="NCBI Taxonomy" id="2478898"/>
    <lineage>
        <taxon>Eukaryota</taxon>
        <taxon>Fungi</taxon>
        <taxon>Dikarya</taxon>
        <taxon>Basidiomycota</taxon>
        <taxon>Agaricomycotina</taxon>
        <taxon>Agaricomycetes</taxon>
        <taxon>Polyporales</taxon>
        <taxon>Cerrenaceae</taxon>
        <taxon>Cerrena</taxon>
    </lineage>
</organism>
<proteinExistence type="inferred from homology"/>